<dbReference type="RefSeq" id="WP_395820399.1">
    <property type="nucleotide sequence ID" value="NZ_CP043494.1"/>
</dbReference>
<dbReference type="InterPro" id="IPR051829">
    <property type="entry name" value="Multiheme_Cytochr_ET"/>
</dbReference>
<feature type="region of interest" description="Disordered" evidence="2">
    <location>
        <begin position="178"/>
        <end position="206"/>
    </location>
</feature>
<keyword evidence="4" id="KW-1185">Reference proteome</keyword>
<gene>
    <name evidence="3" type="ORF">F0U60_16295</name>
</gene>
<accession>A0ABY9WPF6</accession>
<dbReference type="Proteomes" id="UP001611383">
    <property type="component" value="Chromosome"/>
</dbReference>
<organism evidence="3 4">
    <name type="scientific">Archangium minus</name>
    <dbReference type="NCBI Taxonomy" id="83450"/>
    <lineage>
        <taxon>Bacteria</taxon>
        <taxon>Pseudomonadati</taxon>
        <taxon>Myxococcota</taxon>
        <taxon>Myxococcia</taxon>
        <taxon>Myxococcales</taxon>
        <taxon>Cystobacterineae</taxon>
        <taxon>Archangiaceae</taxon>
        <taxon>Archangium</taxon>
    </lineage>
</organism>
<feature type="compositionally biased region" description="Basic and acidic residues" evidence="2">
    <location>
        <begin position="191"/>
        <end position="206"/>
    </location>
</feature>
<dbReference type="SUPFAM" id="SSF48695">
    <property type="entry name" value="Multiheme cytochromes"/>
    <property type="match status" value="1"/>
</dbReference>
<name>A0ABY9WPF6_9BACT</name>
<dbReference type="EMBL" id="CP043494">
    <property type="protein sequence ID" value="WNG45483.1"/>
    <property type="molecule type" value="Genomic_DNA"/>
</dbReference>
<evidence type="ECO:0008006" key="5">
    <source>
        <dbReference type="Google" id="ProtNLM"/>
    </source>
</evidence>
<evidence type="ECO:0000313" key="4">
    <source>
        <dbReference type="Proteomes" id="UP001611383"/>
    </source>
</evidence>
<dbReference type="Gene3D" id="3.90.10.10">
    <property type="entry name" value="Cytochrome C3"/>
    <property type="match status" value="1"/>
</dbReference>
<evidence type="ECO:0000256" key="2">
    <source>
        <dbReference type="SAM" id="MobiDB-lite"/>
    </source>
</evidence>
<evidence type="ECO:0000256" key="1">
    <source>
        <dbReference type="ARBA" id="ARBA00022729"/>
    </source>
</evidence>
<sequence>MENDLYRLMRPALAALLLAVVGCGKDQPARFQPPPGAPTGKETLLQPAKLTSVESDRKDALGRPLRVSCESCHSLRETKPMPSRPEELKEFHQGLQFRHGELACTSCHQAEAPRTLHLATGEPLPMTEVVTLCAQCHGPQYRDFKAGAHGGMTGYWDLSRGDRTRNNCVSCHDPHTPKYAGAHPVMPPRDTSAHGEPGPKESRDHE</sequence>
<dbReference type="PANTHER" id="PTHR35038">
    <property type="entry name" value="DISSIMILATORY SULFITE REDUCTASE SIRA"/>
    <property type="match status" value="1"/>
</dbReference>
<keyword evidence="1" id="KW-0732">Signal</keyword>
<dbReference type="PROSITE" id="PS51257">
    <property type="entry name" value="PROKAR_LIPOPROTEIN"/>
    <property type="match status" value="1"/>
</dbReference>
<reference evidence="3 4" key="1">
    <citation type="submission" date="2019-08" db="EMBL/GenBank/DDBJ databases">
        <title>Archangium and Cystobacter genomes.</title>
        <authorList>
            <person name="Chen I.-C.K."/>
            <person name="Wielgoss S."/>
        </authorList>
    </citation>
    <scope>NUCLEOTIDE SEQUENCE [LARGE SCALE GENOMIC DNA]</scope>
    <source>
        <strain evidence="3 4">Cbm 6</strain>
    </source>
</reference>
<evidence type="ECO:0000313" key="3">
    <source>
        <dbReference type="EMBL" id="WNG45483.1"/>
    </source>
</evidence>
<proteinExistence type="predicted"/>
<protein>
    <recommendedName>
        <fullName evidence="5">Doubled CXXCH motif domain-containing protein</fullName>
    </recommendedName>
</protein>
<dbReference type="InterPro" id="IPR036280">
    <property type="entry name" value="Multihaem_cyt_sf"/>
</dbReference>